<gene>
    <name evidence="1" type="ORF">VKT23_017601</name>
</gene>
<keyword evidence="2" id="KW-1185">Reference proteome</keyword>
<evidence type="ECO:0008006" key="3">
    <source>
        <dbReference type="Google" id="ProtNLM"/>
    </source>
</evidence>
<proteinExistence type="predicted"/>
<dbReference type="EMBL" id="JBANRG010000073">
    <property type="protein sequence ID" value="KAK7439378.1"/>
    <property type="molecule type" value="Genomic_DNA"/>
</dbReference>
<dbReference type="Proteomes" id="UP001498398">
    <property type="component" value="Unassembled WGS sequence"/>
</dbReference>
<sequence length="406" mass="47091">MNPEPISTLIPPEIISKIIALLWFSPLSCRERVTLMTACPLLNRTWNAQFARIASRHLHIPSLSYLKYLAGIIFTEESRIYNVWDLQHRVETMTCFLDFEPKLESVTKDELKKKHVYLADNQEWLVDAGTWNVYKMFIQMKNYRPLKLCFPSLKMIYLDFLFSKSTTSWYQKWQMLSCHSLFRTRRSLYSTVYVEIDMFIHTRIAIHLEDTGKVITPTPVAASESGLSSWKDWISQLYHVPEQSYKVGFNVDLKLTPRTSTAVEHWDTWIENRHHALTDLRYLDADMSLRGMIFPYSFEREIKLNQKFDDVYKRLLDSRRLTMYPESELVKNTRLGSYPGAVYDFGPGAQKFGRAITCSLYADAVLLEFAVGLEPAAAIVMRHLLIANLGRGTNKATAAVFARILL</sequence>
<protein>
    <recommendedName>
        <fullName evidence="3">F-box domain-containing protein</fullName>
    </recommendedName>
</protein>
<accession>A0ABR1IRQ5</accession>
<evidence type="ECO:0000313" key="1">
    <source>
        <dbReference type="EMBL" id="KAK7439378.1"/>
    </source>
</evidence>
<name>A0ABR1IRQ5_9AGAR</name>
<reference evidence="1 2" key="1">
    <citation type="submission" date="2024-01" db="EMBL/GenBank/DDBJ databases">
        <title>A draft genome for the cacao thread blight pathogen Marasmiellus scandens.</title>
        <authorList>
            <person name="Baruah I.K."/>
            <person name="Leung J."/>
            <person name="Bukari Y."/>
            <person name="Amoako-Attah I."/>
            <person name="Meinhardt L.W."/>
            <person name="Bailey B.A."/>
            <person name="Cohen S.P."/>
        </authorList>
    </citation>
    <scope>NUCLEOTIDE SEQUENCE [LARGE SCALE GENOMIC DNA]</scope>
    <source>
        <strain evidence="1 2">GH-19</strain>
    </source>
</reference>
<comment type="caution">
    <text evidence="1">The sequence shown here is derived from an EMBL/GenBank/DDBJ whole genome shotgun (WGS) entry which is preliminary data.</text>
</comment>
<organism evidence="1 2">
    <name type="scientific">Marasmiellus scandens</name>
    <dbReference type="NCBI Taxonomy" id="2682957"/>
    <lineage>
        <taxon>Eukaryota</taxon>
        <taxon>Fungi</taxon>
        <taxon>Dikarya</taxon>
        <taxon>Basidiomycota</taxon>
        <taxon>Agaricomycotina</taxon>
        <taxon>Agaricomycetes</taxon>
        <taxon>Agaricomycetidae</taxon>
        <taxon>Agaricales</taxon>
        <taxon>Marasmiineae</taxon>
        <taxon>Omphalotaceae</taxon>
        <taxon>Marasmiellus</taxon>
    </lineage>
</organism>
<evidence type="ECO:0000313" key="2">
    <source>
        <dbReference type="Proteomes" id="UP001498398"/>
    </source>
</evidence>